<organism evidence="2 3">
    <name type="scientific">Flavobacterium piscinae</name>
    <dbReference type="NCBI Taxonomy" id="2506424"/>
    <lineage>
        <taxon>Bacteria</taxon>
        <taxon>Pseudomonadati</taxon>
        <taxon>Bacteroidota</taxon>
        <taxon>Flavobacteriia</taxon>
        <taxon>Flavobacteriales</taxon>
        <taxon>Flavobacteriaceae</taxon>
        <taxon>Flavobacterium</taxon>
    </lineage>
</organism>
<gene>
    <name evidence="2" type="ORF">EQG68_14770</name>
</gene>
<evidence type="ECO:0000313" key="3">
    <source>
        <dbReference type="Proteomes" id="UP000289734"/>
    </source>
</evidence>
<protein>
    <submittedName>
        <fullName evidence="2">RHS repeat-associated core domain-containing protein</fullName>
    </submittedName>
</protein>
<dbReference type="InterPro" id="IPR022385">
    <property type="entry name" value="Rhs_assc_core"/>
</dbReference>
<dbReference type="AlphaFoldDB" id="A0A4Q1KFQ0"/>
<evidence type="ECO:0000256" key="1">
    <source>
        <dbReference type="SAM" id="MobiDB-lite"/>
    </source>
</evidence>
<dbReference type="InterPro" id="IPR050708">
    <property type="entry name" value="T6SS_VgrG/RHS"/>
</dbReference>
<dbReference type="PANTHER" id="PTHR32305:SF15">
    <property type="entry name" value="PROTEIN RHSA-RELATED"/>
    <property type="match status" value="1"/>
</dbReference>
<name>A0A4Q1KFQ0_9FLAO</name>
<proteinExistence type="predicted"/>
<dbReference type="EMBL" id="SBKQ01000021">
    <property type="protein sequence ID" value="RXR27622.1"/>
    <property type="molecule type" value="Genomic_DNA"/>
</dbReference>
<dbReference type="NCBIfam" id="TIGR03696">
    <property type="entry name" value="Rhs_assc_core"/>
    <property type="match status" value="1"/>
</dbReference>
<dbReference type="Gene3D" id="2.180.10.10">
    <property type="entry name" value="RHS repeat-associated core"/>
    <property type="match status" value="1"/>
</dbReference>
<evidence type="ECO:0000313" key="2">
    <source>
        <dbReference type="EMBL" id="RXR27622.1"/>
    </source>
</evidence>
<dbReference type="RefSeq" id="WP_129465661.1">
    <property type="nucleotide sequence ID" value="NZ_SBKQ01000021.1"/>
</dbReference>
<accession>A0A4Q1KFQ0</accession>
<dbReference type="Proteomes" id="UP000289734">
    <property type="component" value="Unassembled WGS sequence"/>
</dbReference>
<comment type="caution">
    <text evidence="2">The sequence shown here is derived from an EMBL/GenBank/DDBJ whole genome shotgun (WGS) entry which is preliminary data.</text>
</comment>
<dbReference type="PANTHER" id="PTHR32305">
    <property type="match status" value="1"/>
</dbReference>
<keyword evidence="3" id="KW-1185">Reference proteome</keyword>
<sequence>MSTFGMLIPNRFDSLEDYRYGFNGKEKDDEVKGEGLQIDYGFRIYDPRIGRFLSMDPLFAGYPYYTPYQFAGNRPIWAIDLDGLEELTVTKKSVVMIYEWGVKVNGEIWDNSKRKLVKSGEEILQQGDVNSKTIVTETIYTLTRTGGYNSTERTYTIEPSPPSPDPNDNSKEINIEPPTSDSRPVFNKLSSEDIVKKTTDENIRKVEPKNISTPKVTDKSKNPINPIKPGDNKNINFTGLIYPSVVNSGFHFIDPGTGSFPAKNVLKNLVNDLNNSKQVSQITITGTAFHGDATTSNNVKAAFYTGLLKIETHLRELGLRKNVKIKVDYDNVKAKKSKSENGTIVNFKFE</sequence>
<feature type="region of interest" description="Disordered" evidence="1">
    <location>
        <begin position="150"/>
        <end position="186"/>
    </location>
</feature>
<dbReference type="OrthoDB" id="2972467at2"/>
<reference evidence="3" key="1">
    <citation type="submission" date="2019-01" db="EMBL/GenBank/DDBJ databases">
        <title>Cytophagaceae bacterium strain CAR-16.</title>
        <authorList>
            <person name="Chen W.-M."/>
        </authorList>
    </citation>
    <scope>NUCLEOTIDE SEQUENCE [LARGE SCALE GENOMIC DNA]</scope>
    <source>
        <strain evidence="3">ICH-30</strain>
    </source>
</reference>